<evidence type="ECO:0000313" key="2">
    <source>
        <dbReference type="EMBL" id="OIK20274.1"/>
    </source>
</evidence>
<sequence length="80" mass="9164">MRNKNKRHWLQKIRQEAELTQKEVAEKANIARTTYAMIESGARNPTPQVAKGIAGVLNFSWIYFFEDGCRESCNKKTCSA</sequence>
<dbReference type="Pfam" id="PF01381">
    <property type="entry name" value="HTH_3"/>
    <property type="match status" value="1"/>
</dbReference>
<evidence type="ECO:0000313" key="3">
    <source>
        <dbReference type="Proteomes" id="UP000180036"/>
    </source>
</evidence>
<dbReference type="EMBL" id="MOEA01000003">
    <property type="protein sequence ID" value="OIK20274.1"/>
    <property type="molecule type" value="Genomic_DNA"/>
</dbReference>
<dbReference type="GO" id="GO:0003677">
    <property type="term" value="F:DNA binding"/>
    <property type="evidence" value="ECO:0007669"/>
    <property type="project" value="InterPro"/>
</dbReference>
<reference evidence="2 3" key="1">
    <citation type="submission" date="2016-10" db="EMBL/GenBank/DDBJ databases">
        <authorList>
            <person name="Marach S."/>
            <person name="Prathuangwong S."/>
            <person name="Takikawa Y."/>
            <person name="Dohra H."/>
        </authorList>
    </citation>
    <scope>NUCLEOTIDE SEQUENCE [LARGE SCALE GENOMIC DNA]</scope>
    <source>
        <strain evidence="2 3">K2</strain>
    </source>
</reference>
<dbReference type="CDD" id="cd00093">
    <property type="entry name" value="HTH_XRE"/>
    <property type="match status" value="1"/>
</dbReference>
<name>A0AAP7TAC5_BACAM</name>
<feature type="domain" description="HTH cro/C1-type" evidence="1">
    <location>
        <begin position="10"/>
        <end position="64"/>
    </location>
</feature>
<dbReference type="Proteomes" id="UP000180036">
    <property type="component" value="Unassembled WGS sequence"/>
</dbReference>
<dbReference type="InterPro" id="IPR001387">
    <property type="entry name" value="Cro/C1-type_HTH"/>
</dbReference>
<protein>
    <submittedName>
        <fullName evidence="2">Transcriptional regulator</fullName>
    </submittedName>
</protein>
<dbReference type="InterPro" id="IPR010982">
    <property type="entry name" value="Lambda_DNA-bd_dom_sf"/>
</dbReference>
<organism evidence="2 3">
    <name type="scientific">Bacillus amyloliquefaciens</name>
    <name type="common">Bacillus velezensis</name>
    <dbReference type="NCBI Taxonomy" id="1390"/>
    <lineage>
        <taxon>Bacteria</taxon>
        <taxon>Bacillati</taxon>
        <taxon>Bacillota</taxon>
        <taxon>Bacilli</taxon>
        <taxon>Bacillales</taxon>
        <taxon>Bacillaceae</taxon>
        <taxon>Bacillus</taxon>
        <taxon>Bacillus amyloliquefaciens group</taxon>
    </lineage>
</organism>
<evidence type="ECO:0000259" key="1">
    <source>
        <dbReference type="PROSITE" id="PS50943"/>
    </source>
</evidence>
<dbReference type="SUPFAM" id="SSF47413">
    <property type="entry name" value="lambda repressor-like DNA-binding domains"/>
    <property type="match status" value="1"/>
</dbReference>
<dbReference type="SMART" id="SM00530">
    <property type="entry name" value="HTH_XRE"/>
    <property type="match status" value="1"/>
</dbReference>
<proteinExistence type="predicted"/>
<dbReference type="Gene3D" id="1.10.260.40">
    <property type="entry name" value="lambda repressor-like DNA-binding domains"/>
    <property type="match status" value="1"/>
</dbReference>
<comment type="caution">
    <text evidence="2">The sequence shown here is derived from an EMBL/GenBank/DDBJ whole genome shotgun (WGS) entry which is preliminary data.</text>
</comment>
<accession>A0AAP7TAC5</accession>
<dbReference type="RefSeq" id="WP_071347875.1">
    <property type="nucleotide sequence ID" value="NZ_MOEA01000003.1"/>
</dbReference>
<dbReference type="PROSITE" id="PS50943">
    <property type="entry name" value="HTH_CROC1"/>
    <property type="match status" value="1"/>
</dbReference>
<gene>
    <name evidence="2" type="ORF">BKP66_11610</name>
</gene>
<dbReference type="AlphaFoldDB" id="A0AAP7TAC5"/>